<feature type="transmembrane region" description="Helical" evidence="1">
    <location>
        <begin position="180"/>
        <end position="201"/>
    </location>
</feature>
<dbReference type="RefSeq" id="XP_015658853.1">
    <property type="nucleotide sequence ID" value="XM_015802409.1"/>
</dbReference>
<feature type="transmembrane region" description="Helical" evidence="1">
    <location>
        <begin position="46"/>
        <end position="70"/>
    </location>
</feature>
<organism evidence="2 3">
    <name type="scientific">Leptomonas pyrrhocoris</name>
    <name type="common">Firebug parasite</name>
    <dbReference type="NCBI Taxonomy" id="157538"/>
    <lineage>
        <taxon>Eukaryota</taxon>
        <taxon>Discoba</taxon>
        <taxon>Euglenozoa</taxon>
        <taxon>Kinetoplastea</taxon>
        <taxon>Metakinetoplastina</taxon>
        <taxon>Trypanosomatida</taxon>
        <taxon>Trypanosomatidae</taxon>
        <taxon>Leishmaniinae</taxon>
        <taxon>Leptomonas</taxon>
    </lineage>
</organism>
<protein>
    <submittedName>
        <fullName evidence="2">Uncharacterized protein</fullName>
    </submittedName>
</protein>
<dbReference type="AlphaFoldDB" id="A0A0N0DVI6"/>
<name>A0A0N0DVI6_LEPPY</name>
<feature type="transmembrane region" description="Helical" evidence="1">
    <location>
        <begin position="124"/>
        <end position="144"/>
    </location>
</feature>
<proteinExistence type="predicted"/>
<reference evidence="2 3" key="1">
    <citation type="submission" date="2015-07" db="EMBL/GenBank/DDBJ databases">
        <title>High-quality genome of monoxenous trypanosomatid Leptomonas pyrrhocoris.</title>
        <authorList>
            <person name="Flegontov P."/>
            <person name="Butenko A."/>
            <person name="Firsov S."/>
            <person name="Vlcek C."/>
            <person name="Logacheva M.D."/>
            <person name="Field M."/>
            <person name="Filatov D."/>
            <person name="Flegontova O."/>
            <person name="Gerasimov E."/>
            <person name="Jackson A.P."/>
            <person name="Kelly S."/>
            <person name="Opperdoes F."/>
            <person name="O'Reilly A."/>
            <person name="Votypka J."/>
            <person name="Yurchenko V."/>
            <person name="Lukes J."/>
        </authorList>
    </citation>
    <scope>NUCLEOTIDE SEQUENCE [LARGE SCALE GENOMIC DNA]</scope>
    <source>
        <strain evidence="2">H10</strain>
    </source>
</reference>
<evidence type="ECO:0000313" key="2">
    <source>
        <dbReference type="EMBL" id="KPA80414.1"/>
    </source>
</evidence>
<feature type="transmembrane region" description="Helical" evidence="1">
    <location>
        <begin position="213"/>
        <end position="233"/>
    </location>
</feature>
<comment type="caution">
    <text evidence="2">The sequence shown here is derived from an EMBL/GenBank/DDBJ whole genome shotgun (WGS) entry which is preliminary data.</text>
</comment>
<dbReference type="GeneID" id="26904944"/>
<accession>A0A0N0DVI6</accession>
<keyword evidence="1" id="KW-1133">Transmembrane helix</keyword>
<gene>
    <name evidence="2" type="ORF">ABB37_04653</name>
</gene>
<evidence type="ECO:0000256" key="1">
    <source>
        <dbReference type="SAM" id="Phobius"/>
    </source>
</evidence>
<sequence length="391" mass="43235">MSCERIDPKDFHGPAATQYTQNSLQELANNPQFRSYVHHVEYKERLYLTWFLAPFTLFGVLYFHLAMFGSNGVNLFMEPSARSELVLRDAPLGVIVATLILLFYAIPCIIISPFAGFFEEQSRWASLAVLLFTTGANVAAVSFGGPRLHYPPFLTTSPTLPEMISTWSPMDIAGVFVRDILVRRALCLEGFVVAGYAVAVWRRSYWRRAWHPPLPLLTIPLSVGLAGVGWWVVFQKAIPLFLDALGTPTPVAEALHWSAVQADPMGAVNLCGRVVKEIVLRLQQDVLPLVERRELPFAFRDASACLSLYLAASSMALVHLLLLFAKPVLDFVVDAFFFLLPTDPTVWGLAMLASIGSFVSLWRAAEGSEYAVYLASLACLAAALLFNGFVA</sequence>
<feature type="transmembrane region" description="Helical" evidence="1">
    <location>
        <begin position="306"/>
        <end position="325"/>
    </location>
</feature>
<feature type="transmembrane region" description="Helical" evidence="1">
    <location>
        <begin position="90"/>
        <end position="112"/>
    </location>
</feature>
<evidence type="ECO:0000313" key="3">
    <source>
        <dbReference type="Proteomes" id="UP000037923"/>
    </source>
</evidence>
<feature type="transmembrane region" description="Helical" evidence="1">
    <location>
        <begin position="346"/>
        <end position="364"/>
    </location>
</feature>
<keyword evidence="1" id="KW-0812">Transmembrane</keyword>
<keyword evidence="1" id="KW-0472">Membrane</keyword>
<dbReference type="OrthoDB" id="271018at2759"/>
<keyword evidence="3" id="KW-1185">Reference proteome</keyword>
<dbReference type="EMBL" id="LGTL01000008">
    <property type="protein sequence ID" value="KPA80414.1"/>
    <property type="molecule type" value="Genomic_DNA"/>
</dbReference>
<feature type="transmembrane region" description="Helical" evidence="1">
    <location>
        <begin position="370"/>
        <end position="390"/>
    </location>
</feature>
<dbReference type="OMA" id="TLWRMND"/>
<dbReference type="VEuPathDB" id="TriTrypDB:LpyrH10_08_1020"/>
<dbReference type="Proteomes" id="UP000037923">
    <property type="component" value="Unassembled WGS sequence"/>
</dbReference>